<feature type="region of interest" description="Disordered" evidence="1">
    <location>
        <begin position="163"/>
        <end position="191"/>
    </location>
</feature>
<protein>
    <submittedName>
        <fullName evidence="3">AAA family ATPase</fullName>
    </submittedName>
</protein>
<dbReference type="SUPFAM" id="SSF52540">
    <property type="entry name" value="P-loop containing nucleoside triphosphate hydrolases"/>
    <property type="match status" value="1"/>
</dbReference>
<dbReference type="AlphaFoldDB" id="A0A3D8IK22"/>
<dbReference type="InterPro" id="IPR027417">
    <property type="entry name" value="P-loop_NTPase"/>
</dbReference>
<name>A0A3D8IK22_9HELI</name>
<proteinExistence type="predicted"/>
<evidence type="ECO:0000313" key="3">
    <source>
        <dbReference type="EMBL" id="RDU65370.1"/>
    </source>
</evidence>
<dbReference type="InterPro" id="IPR052934">
    <property type="entry name" value="Methyl-DNA_Rec/Restrict_Enz"/>
</dbReference>
<dbReference type="GO" id="GO:0016887">
    <property type="term" value="F:ATP hydrolysis activity"/>
    <property type="evidence" value="ECO:0007669"/>
    <property type="project" value="InterPro"/>
</dbReference>
<dbReference type="Gene3D" id="3.40.50.300">
    <property type="entry name" value="P-loop containing nucleotide triphosphate hydrolases"/>
    <property type="match status" value="1"/>
</dbReference>
<evidence type="ECO:0000259" key="2">
    <source>
        <dbReference type="Pfam" id="PF07728"/>
    </source>
</evidence>
<dbReference type="GO" id="GO:0005524">
    <property type="term" value="F:ATP binding"/>
    <property type="evidence" value="ECO:0007669"/>
    <property type="project" value="InterPro"/>
</dbReference>
<gene>
    <name evidence="3" type="ORF">CQA53_06240</name>
</gene>
<feature type="region of interest" description="Disordered" evidence="1">
    <location>
        <begin position="215"/>
        <end position="239"/>
    </location>
</feature>
<reference evidence="3 4" key="1">
    <citation type="submission" date="2018-04" db="EMBL/GenBank/DDBJ databases">
        <title>Novel Campyloabacter and Helicobacter Species and Strains.</title>
        <authorList>
            <person name="Mannion A.J."/>
            <person name="Shen Z."/>
            <person name="Fox J.G."/>
        </authorList>
    </citation>
    <scope>NUCLEOTIDE SEQUENCE [LARGE SCALE GENOMIC DNA]</scope>
    <source>
        <strain evidence="3 4">MIT 17-337</strain>
    </source>
</reference>
<evidence type="ECO:0000256" key="1">
    <source>
        <dbReference type="SAM" id="MobiDB-lite"/>
    </source>
</evidence>
<accession>A0A3D8IK22</accession>
<dbReference type="Proteomes" id="UP000256379">
    <property type="component" value="Unassembled WGS sequence"/>
</dbReference>
<dbReference type="PANTHER" id="PTHR37291">
    <property type="entry name" value="5-METHYLCYTOSINE-SPECIFIC RESTRICTION ENZYME B"/>
    <property type="match status" value="1"/>
</dbReference>
<comment type="caution">
    <text evidence="3">The sequence shown here is derived from an EMBL/GenBank/DDBJ whole genome shotgun (WGS) entry which is preliminary data.</text>
</comment>
<dbReference type="InterPro" id="IPR011704">
    <property type="entry name" value="ATPase_dyneun-rel_AAA"/>
</dbReference>
<organism evidence="3 4">
    <name type="scientific">Helicobacter didelphidarum</name>
    <dbReference type="NCBI Taxonomy" id="2040648"/>
    <lineage>
        <taxon>Bacteria</taxon>
        <taxon>Pseudomonadati</taxon>
        <taxon>Campylobacterota</taxon>
        <taxon>Epsilonproteobacteria</taxon>
        <taxon>Campylobacterales</taxon>
        <taxon>Helicobacteraceae</taxon>
        <taxon>Helicobacter</taxon>
    </lineage>
</organism>
<dbReference type="Gene3D" id="3.30.920.90">
    <property type="match status" value="1"/>
</dbReference>
<dbReference type="EMBL" id="NXLQ01000012">
    <property type="protein sequence ID" value="RDU65370.1"/>
    <property type="molecule type" value="Genomic_DNA"/>
</dbReference>
<feature type="domain" description="ATPase dynein-related AAA" evidence="2">
    <location>
        <begin position="462"/>
        <end position="558"/>
    </location>
</feature>
<feature type="compositionally biased region" description="Polar residues" evidence="1">
    <location>
        <begin position="165"/>
        <end position="187"/>
    </location>
</feature>
<keyword evidence="4" id="KW-1185">Reference proteome</keyword>
<evidence type="ECO:0000313" key="4">
    <source>
        <dbReference type="Proteomes" id="UP000256379"/>
    </source>
</evidence>
<dbReference type="OrthoDB" id="9781481at2"/>
<dbReference type="PANTHER" id="PTHR37291:SF1">
    <property type="entry name" value="TYPE IV METHYL-DIRECTED RESTRICTION ENZYME ECOKMCRB SUBUNIT"/>
    <property type="match status" value="1"/>
</dbReference>
<sequence>MKSIKEISENEKSKFRDLLEEFFKQATETQDQGYADLKNAITKLLESYGYRANVRFGQGKLANSPHIAFLRIDSDYTSSSKGVYVYCDINRDTKKIRVKIGESDDNKILYNAQSKVDEYNKDNISSFEYLESDLDKIIQAIFDKMEWFAKLPLEEIQDISKSDTNKSYNQQKPQKQGNTMQTAQPLNQILYGPPGTGKTYCTINKALEILGYRHERSEESKTETTKENEAKKTPTEKDNLDYDKIKRRLEELHLIESSEVDSMSDRVSAKALFDHYKEQGQIEFITFHQNYSYEEFVEGIKPIVDSDNSQNMIYEVKNGIFKEICKKAKENYRDSQKSIEVLRKETNILELLSQYAQHLQGQLDEKESLNFKNRMKIRRVSIANNRISIEISTDNSNSSQSLSSQIVLRDYLKFKNGEIKTFQDIEPRETSMSAYHGNAPYYFTLFEKLREFESNDYKPQNKLQKNVELKPYILIIDEINRGNISKILGELITLIEPSKRISVSEEEKKRGIRDEALNVKLPYSNESFGVPSNLYIIGTMNTADRSIALLDTALRRRFEFIEMMPKATLLEKIKIIDEYGNEIKVKVQEAELSIQLDKLLESINNRIEFLLDREHTIGHAFFFEKTIYYENKEDYWYELSLDSLKSIFQHKIIPLLQEYFYEDYAKIDAVLNGNGMIESQTMQDLKINLSDELVDNDKKVYRIKDSNDKIWNYVETYIKIYS</sequence>
<dbReference type="Pfam" id="PF07728">
    <property type="entry name" value="AAA_5"/>
    <property type="match status" value="1"/>
</dbReference>